<proteinExistence type="predicted"/>
<gene>
    <name evidence="2" type="ORF">STAS_27976</name>
</gene>
<dbReference type="Proteomes" id="UP000325081">
    <property type="component" value="Unassembled WGS sequence"/>
</dbReference>
<accession>A0A5A7R2W3</accession>
<feature type="compositionally biased region" description="Low complexity" evidence="1">
    <location>
        <begin position="155"/>
        <end position="164"/>
    </location>
</feature>
<sequence>MANFIFSSFHDSKKLLKLFRYPRKLQVVGSSVQDVCHGGQLELRISGGHGQLCLFRFSRWQDMVGLGFEEAGCGRRTRSSGHFLAVMAASSTVGDFLVIMTTAGRFSDIQDVGEVAYCGAPVKQSSWMKMTGRSASIIPVQEPFLFISSPNTAASNSSRAASGSQHIKLHESNNNHISIPTLVPKGAQEEQDMELEIVEGSAASHIPPQAELKHKAIIAVKNGRGQGTPRVDSKEALI</sequence>
<dbReference type="EMBL" id="BKCP01009403">
    <property type="protein sequence ID" value="GER50651.1"/>
    <property type="molecule type" value="Genomic_DNA"/>
</dbReference>
<feature type="region of interest" description="Disordered" evidence="1">
    <location>
        <begin position="155"/>
        <end position="175"/>
    </location>
</feature>
<dbReference type="AlphaFoldDB" id="A0A5A7R2W3"/>
<evidence type="ECO:0000313" key="2">
    <source>
        <dbReference type="EMBL" id="GER50651.1"/>
    </source>
</evidence>
<evidence type="ECO:0000256" key="1">
    <source>
        <dbReference type="SAM" id="MobiDB-lite"/>
    </source>
</evidence>
<organism evidence="2 3">
    <name type="scientific">Striga asiatica</name>
    <name type="common">Asiatic witchweed</name>
    <name type="synonym">Buchnera asiatica</name>
    <dbReference type="NCBI Taxonomy" id="4170"/>
    <lineage>
        <taxon>Eukaryota</taxon>
        <taxon>Viridiplantae</taxon>
        <taxon>Streptophyta</taxon>
        <taxon>Embryophyta</taxon>
        <taxon>Tracheophyta</taxon>
        <taxon>Spermatophyta</taxon>
        <taxon>Magnoliopsida</taxon>
        <taxon>eudicotyledons</taxon>
        <taxon>Gunneridae</taxon>
        <taxon>Pentapetalae</taxon>
        <taxon>asterids</taxon>
        <taxon>lamiids</taxon>
        <taxon>Lamiales</taxon>
        <taxon>Orobanchaceae</taxon>
        <taxon>Buchnereae</taxon>
        <taxon>Striga</taxon>
    </lineage>
</organism>
<evidence type="ECO:0000313" key="3">
    <source>
        <dbReference type="Proteomes" id="UP000325081"/>
    </source>
</evidence>
<name>A0A5A7R2W3_STRAF</name>
<reference evidence="3" key="1">
    <citation type="journal article" date="2019" name="Curr. Biol.">
        <title>Genome Sequence of Striga asiatica Provides Insight into the Evolution of Plant Parasitism.</title>
        <authorList>
            <person name="Yoshida S."/>
            <person name="Kim S."/>
            <person name="Wafula E.K."/>
            <person name="Tanskanen J."/>
            <person name="Kim Y.M."/>
            <person name="Honaas L."/>
            <person name="Yang Z."/>
            <person name="Spallek T."/>
            <person name="Conn C.E."/>
            <person name="Ichihashi Y."/>
            <person name="Cheong K."/>
            <person name="Cui S."/>
            <person name="Der J.P."/>
            <person name="Gundlach H."/>
            <person name="Jiao Y."/>
            <person name="Hori C."/>
            <person name="Ishida J.K."/>
            <person name="Kasahara H."/>
            <person name="Kiba T."/>
            <person name="Kim M.S."/>
            <person name="Koo N."/>
            <person name="Laohavisit A."/>
            <person name="Lee Y.H."/>
            <person name="Lumba S."/>
            <person name="McCourt P."/>
            <person name="Mortimer J.C."/>
            <person name="Mutuku J.M."/>
            <person name="Nomura T."/>
            <person name="Sasaki-Sekimoto Y."/>
            <person name="Seto Y."/>
            <person name="Wang Y."/>
            <person name="Wakatake T."/>
            <person name="Sakakibara H."/>
            <person name="Demura T."/>
            <person name="Yamaguchi S."/>
            <person name="Yoneyama K."/>
            <person name="Manabe R.I."/>
            <person name="Nelson D.C."/>
            <person name="Schulman A.H."/>
            <person name="Timko M.P."/>
            <person name="dePamphilis C.W."/>
            <person name="Choi D."/>
            <person name="Shirasu K."/>
        </authorList>
    </citation>
    <scope>NUCLEOTIDE SEQUENCE [LARGE SCALE GENOMIC DNA]</scope>
    <source>
        <strain evidence="3">cv. UVA1</strain>
    </source>
</reference>
<comment type="caution">
    <text evidence="2">The sequence shown here is derived from an EMBL/GenBank/DDBJ whole genome shotgun (WGS) entry which is preliminary data.</text>
</comment>
<protein>
    <submittedName>
        <fullName evidence="2">Disks large-associated protein 2</fullName>
    </submittedName>
</protein>
<keyword evidence="3" id="KW-1185">Reference proteome</keyword>